<comment type="caution">
    <text evidence="2">The sequence shown here is derived from an EMBL/GenBank/DDBJ whole genome shotgun (WGS) entry which is preliminary data.</text>
</comment>
<feature type="compositionally biased region" description="Basic residues" evidence="1">
    <location>
        <begin position="73"/>
        <end position="82"/>
    </location>
</feature>
<protein>
    <submittedName>
        <fullName evidence="2">Uncharacterized protein</fullName>
    </submittedName>
</protein>
<feature type="compositionally biased region" description="Basic and acidic residues" evidence="1">
    <location>
        <begin position="62"/>
        <end position="72"/>
    </location>
</feature>
<dbReference type="EMBL" id="JBHUCX010000035">
    <property type="protein sequence ID" value="MFD1675847.1"/>
    <property type="molecule type" value="Genomic_DNA"/>
</dbReference>
<accession>A0ABW4JLY5</accession>
<dbReference type="Proteomes" id="UP001597079">
    <property type="component" value="Unassembled WGS sequence"/>
</dbReference>
<gene>
    <name evidence="2" type="ORF">ACFSB2_14180</name>
</gene>
<proteinExistence type="predicted"/>
<evidence type="ECO:0000313" key="3">
    <source>
        <dbReference type="Proteomes" id="UP001597079"/>
    </source>
</evidence>
<keyword evidence="3" id="KW-1185">Reference proteome</keyword>
<name>A0ABW4JLY5_9BACL</name>
<feature type="region of interest" description="Disordered" evidence="1">
    <location>
        <begin position="48"/>
        <end position="82"/>
    </location>
</feature>
<reference evidence="3" key="1">
    <citation type="journal article" date="2019" name="Int. J. Syst. Evol. Microbiol.">
        <title>The Global Catalogue of Microorganisms (GCM) 10K type strain sequencing project: providing services to taxonomists for standard genome sequencing and annotation.</title>
        <authorList>
            <consortium name="The Broad Institute Genomics Platform"/>
            <consortium name="The Broad Institute Genome Sequencing Center for Infectious Disease"/>
            <person name="Wu L."/>
            <person name="Ma J."/>
        </authorList>
    </citation>
    <scope>NUCLEOTIDE SEQUENCE [LARGE SCALE GENOMIC DNA]</scope>
    <source>
        <strain evidence="3">CGMCC 1.12286</strain>
    </source>
</reference>
<evidence type="ECO:0000256" key="1">
    <source>
        <dbReference type="SAM" id="MobiDB-lite"/>
    </source>
</evidence>
<dbReference type="RefSeq" id="WP_377943727.1">
    <property type="nucleotide sequence ID" value="NZ_JBHUCX010000035.1"/>
</dbReference>
<evidence type="ECO:0000313" key="2">
    <source>
        <dbReference type="EMBL" id="MFD1675847.1"/>
    </source>
</evidence>
<organism evidence="2 3">
    <name type="scientific">Alicyclobacillus fodiniaquatilis</name>
    <dbReference type="NCBI Taxonomy" id="1661150"/>
    <lineage>
        <taxon>Bacteria</taxon>
        <taxon>Bacillati</taxon>
        <taxon>Bacillota</taxon>
        <taxon>Bacilli</taxon>
        <taxon>Bacillales</taxon>
        <taxon>Alicyclobacillaceae</taxon>
        <taxon>Alicyclobacillus</taxon>
    </lineage>
</organism>
<sequence length="82" mass="9192">MPDLMEEGADIVKKALEKYNTEKIAGNGRLSVSSEPNRVALVQEMLEKGRDSQAGRSPMSADQRRAISERLRNKNRQLHATL</sequence>